<feature type="domain" description="Glycoside hydrolase 35 catalytic" evidence="9">
    <location>
        <begin position="61"/>
        <end position="380"/>
    </location>
</feature>
<dbReference type="Proteomes" id="UP000695007">
    <property type="component" value="Unplaced"/>
</dbReference>
<evidence type="ECO:0000256" key="5">
    <source>
        <dbReference type="ARBA" id="ARBA00023295"/>
    </source>
</evidence>
<keyword evidence="12" id="KW-1185">Reference proteome</keyword>
<organism evidence="12 13">
    <name type="scientific">Ceratosolen solmsi marchali</name>
    <dbReference type="NCBI Taxonomy" id="326594"/>
    <lineage>
        <taxon>Eukaryota</taxon>
        <taxon>Metazoa</taxon>
        <taxon>Ecdysozoa</taxon>
        <taxon>Arthropoda</taxon>
        <taxon>Hexapoda</taxon>
        <taxon>Insecta</taxon>
        <taxon>Pterygota</taxon>
        <taxon>Neoptera</taxon>
        <taxon>Endopterygota</taxon>
        <taxon>Hymenoptera</taxon>
        <taxon>Apocrita</taxon>
        <taxon>Proctotrupomorpha</taxon>
        <taxon>Chalcidoidea</taxon>
        <taxon>Agaonidae</taxon>
        <taxon>Agaoninae</taxon>
        <taxon>Ceratosolen</taxon>
    </lineage>
</organism>
<feature type="active site" description="Nucleophile" evidence="6">
    <location>
        <position position="290"/>
    </location>
</feature>
<evidence type="ECO:0000259" key="9">
    <source>
        <dbReference type="Pfam" id="PF01301"/>
    </source>
</evidence>
<dbReference type="InterPro" id="IPR048912">
    <property type="entry name" value="BetaGal1-like_ABD1"/>
</dbReference>
<dbReference type="PRINTS" id="PR00742">
    <property type="entry name" value="GLHYDRLASE35"/>
</dbReference>
<evidence type="ECO:0000256" key="7">
    <source>
        <dbReference type="RuleBase" id="RU000675"/>
    </source>
</evidence>
<keyword evidence="5 7" id="KW-0326">Glycosidase</keyword>
<dbReference type="Gene3D" id="2.60.120.260">
    <property type="entry name" value="Galactose-binding domain-like"/>
    <property type="match status" value="2"/>
</dbReference>
<evidence type="ECO:0000256" key="8">
    <source>
        <dbReference type="RuleBase" id="RU003679"/>
    </source>
</evidence>
<evidence type="ECO:0000313" key="13">
    <source>
        <dbReference type="RefSeq" id="XP_011494081.1"/>
    </source>
</evidence>
<dbReference type="PANTHER" id="PTHR23421">
    <property type="entry name" value="BETA-GALACTOSIDASE RELATED"/>
    <property type="match status" value="1"/>
</dbReference>
<dbReference type="InterPro" id="IPR031330">
    <property type="entry name" value="Gly_Hdrlase_35_cat"/>
</dbReference>
<evidence type="ECO:0000256" key="6">
    <source>
        <dbReference type="PIRSR" id="PIRSR006336-1"/>
    </source>
</evidence>
<gene>
    <name evidence="13" type="primary">LOC105359244</name>
</gene>
<dbReference type="EC" id="3.2.1.23" evidence="7"/>
<feature type="active site" description="Proton donor" evidence="6">
    <location>
        <position position="210"/>
    </location>
</feature>
<dbReference type="Pfam" id="PF01301">
    <property type="entry name" value="Glyco_hydro_35"/>
    <property type="match status" value="1"/>
</dbReference>
<keyword evidence="3 7" id="KW-0378">Hydrolase</keyword>
<dbReference type="SUPFAM" id="SSF49785">
    <property type="entry name" value="Galactose-binding domain-like"/>
    <property type="match status" value="1"/>
</dbReference>
<accession>A0AAJ6YBM8</accession>
<dbReference type="InterPro" id="IPR017853">
    <property type="entry name" value="GH"/>
</dbReference>
<evidence type="ECO:0000259" key="10">
    <source>
        <dbReference type="Pfam" id="PF21317"/>
    </source>
</evidence>
<comment type="catalytic activity">
    <reaction evidence="7">
        <text>Hydrolysis of terminal non-reducing beta-D-galactose residues in beta-D-galactosides.</text>
        <dbReference type="EC" id="3.2.1.23"/>
    </reaction>
</comment>
<keyword evidence="2" id="KW-0732">Signal</keyword>
<sequence length="654" mass="74940">MCTYLSLRFFDKRKFYTPSFEAMKSMSIFIFLLCFIINDIVRSHENANENYSFKVDYENDQFLLDGKPFRYVSGSFHYFRTPKQYWRPIFKKMRAAGLNAVSTYVEWKLHEPELDQWNWDGDADIIEFIKTAAEENLLVLLRPGPYICAERDLGGFPYWLLKLVPDIKLRSRDKRYLFYAEKYLDEILTKIKPYLRGNGGPIIMVQIENEYGHFITCDDEYKSTLYNIFHRHIGENALLYTTDRVHEKSLMCGSIPGVYTTVDFGSAGNVEENYKLYRKFVPKGPLVNSEFYTGTFSAWDRKFKRISIAQVAKTFDILLAKNVSVNFYMFFGGTNFGFSSGANVRDGYIPQLTSYDYDAPLNEAGDPTPKYFELRKIISKYYSLPDLDVPTTAPKGNYGTVHMESTLSLFSTEGRRNYGTSQQEFPEPPTFEALGLPHWLVLYETHLSSDQNLTTSSLHAKTKDRALVYVNDALSGTLSRIGEYNTIPLTIEKDARLQLLVENMGRITSGHYDVEDFKGISEVTLNNVPITTWKTTGFRLASVTAESFTTKDTTTVTGKLNSGPRFFVGSFEIKDEPLDTFLNTDGWGKGVIYINGHNLGRYWASVGPQITLYVPAPFLNKGQNSVVLLELEYANDKCTIEFQGVPILDRFIRH</sequence>
<evidence type="ECO:0000259" key="11">
    <source>
        <dbReference type="Pfam" id="PF21467"/>
    </source>
</evidence>
<dbReference type="SUPFAM" id="SSF51445">
    <property type="entry name" value="(Trans)glycosidases"/>
    <property type="match status" value="1"/>
</dbReference>
<feature type="domain" description="Beta-galactosidase 1-like first all-beta" evidence="10">
    <location>
        <begin position="428"/>
        <end position="536"/>
    </location>
</feature>
<evidence type="ECO:0000256" key="4">
    <source>
        <dbReference type="ARBA" id="ARBA00023180"/>
    </source>
</evidence>
<dbReference type="InterPro" id="IPR048913">
    <property type="entry name" value="BetaGal_gal-bd"/>
</dbReference>
<dbReference type="InterPro" id="IPR019801">
    <property type="entry name" value="Glyco_hydro_35_CS"/>
</dbReference>
<evidence type="ECO:0000256" key="2">
    <source>
        <dbReference type="ARBA" id="ARBA00022729"/>
    </source>
</evidence>
<dbReference type="GO" id="GO:0005975">
    <property type="term" value="P:carbohydrate metabolic process"/>
    <property type="evidence" value="ECO:0007669"/>
    <property type="project" value="InterPro"/>
</dbReference>
<proteinExistence type="inferred from homology"/>
<dbReference type="RefSeq" id="XP_011494081.1">
    <property type="nucleotide sequence ID" value="XM_011495779.1"/>
</dbReference>
<dbReference type="PIRSF" id="PIRSF006336">
    <property type="entry name" value="B-gal"/>
    <property type="match status" value="1"/>
</dbReference>
<dbReference type="Gene3D" id="3.20.20.80">
    <property type="entry name" value="Glycosidases"/>
    <property type="match status" value="1"/>
</dbReference>
<dbReference type="FunFam" id="3.20.20.80:FF:000017">
    <property type="entry name" value="Beta-galactosidase"/>
    <property type="match status" value="1"/>
</dbReference>
<dbReference type="GO" id="GO:0004565">
    <property type="term" value="F:beta-galactosidase activity"/>
    <property type="evidence" value="ECO:0007669"/>
    <property type="project" value="UniProtKB-EC"/>
</dbReference>
<reference evidence="13" key="1">
    <citation type="submission" date="2025-08" db="UniProtKB">
        <authorList>
            <consortium name="RefSeq"/>
        </authorList>
    </citation>
    <scope>IDENTIFICATION</scope>
</reference>
<dbReference type="AlphaFoldDB" id="A0AAJ6YBM8"/>
<name>A0AAJ6YBM8_9HYME</name>
<dbReference type="GeneID" id="105359244"/>
<evidence type="ECO:0000313" key="12">
    <source>
        <dbReference type="Proteomes" id="UP000695007"/>
    </source>
</evidence>
<feature type="domain" description="Beta-galactosidase galactose-binding" evidence="11">
    <location>
        <begin position="564"/>
        <end position="624"/>
    </location>
</feature>
<evidence type="ECO:0000256" key="3">
    <source>
        <dbReference type="ARBA" id="ARBA00022801"/>
    </source>
</evidence>
<dbReference type="KEGG" id="csol:105359244"/>
<dbReference type="InterPro" id="IPR001944">
    <property type="entry name" value="Glycoside_Hdrlase_35"/>
</dbReference>
<dbReference type="PROSITE" id="PS01182">
    <property type="entry name" value="GLYCOSYL_HYDROL_F35"/>
    <property type="match status" value="1"/>
</dbReference>
<keyword evidence="4" id="KW-0325">Glycoprotein</keyword>
<evidence type="ECO:0000256" key="1">
    <source>
        <dbReference type="ARBA" id="ARBA00009809"/>
    </source>
</evidence>
<dbReference type="Pfam" id="PF21467">
    <property type="entry name" value="BetaGal_gal-bd"/>
    <property type="match status" value="1"/>
</dbReference>
<dbReference type="Pfam" id="PF21317">
    <property type="entry name" value="BetaGal_ABD_1"/>
    <property type="match status" value="1"/>
</dbReference>
<protein>
    <recommendedName>
        <fullName evidence="7">Beta-galactosidase</fullName>
        <ecNumber evidence="7">3.2.1.23</ecNumber>
    </recommendedName>
</protein>
<dbReference type="InterPro" id="IPR026283">
    <property type="entry name" value="B-gal_1-like"/>
</dbReference>
<dbReference type="InterPro" id="IPR008979">
    <property type="entry name" value="Galactose-bd-like_sf"/>
</dbReference>
<comment type="similarity">
    <text evidence="1 8">Belongs to the glycosyl hydrolase 35 family.</text>
</comment>